<dbReference type="EMBL" id="BGPR01021306">
    <property type="protein sequence ID" value="GBN86473.1"/>
    <property type="molecule type" value="Genomic_DNA"/>
</dbReference>
<protein>
    <submittedName>
        <fullName evidence="1">Uncharacterized protein</fullName>
    </submittedName>
</protein>
<evidence type="ECO:0000313" key="1">
    <source>
        <dbReference type="EMBL" id="GBN86473.1"/>
    </source>
</evidence>
<sequence>MRSKKHTERHQLLMESPLACRRGMEGISKKAEGVGECKLERRTDPWVFRDLVTRTHLKKPNHMTRIIFEPMAPVFSLGVRHFSGFSLVRLTSRFEATRWLIWDGPRNFELRSYDESDTTLFKLPHHTTGRAFGLYV</sequence>
<keyword evidence="2" id="KW-1185">Reference proteome</keyword>
<proteinExistence type="predicted"/>
<dbReference type="AlphaFoldDB" id="A0A4Y2SFD2"/>
<reference evidence="1 2" key="1">
    <citation type="journal article" date="2019" name="Sci. Rep.">
        <title>Orb-weaving spider Araneus ventricosus genome elucidates the spidroin gene catalogue.</title>
        <authorList>
            <person name="Kono N."/>
            <person name="Nakamura H."/>
            <person name="Ohtoshi R."/>
            <person name="Moran D.A.P."/>
            <person name="Shinohara A."/>
            <person name="Yoshida Y."/>
            <person name="Fujiwara M."/>
            <person name="Mori M."/>
            <person name="Tomita M."/>
            <person name="Arakawa K."/>
        </authorList>
    </citation>
    <scope>NUCLEOTIDE SEQUENCE [LARGE SCALE GENOMIC DNA]</scope>
</reference>
<accession>A0A4Y2SFD2</accession>
<organism evidence="1 2">
    <name type="scientific">Araneus ventricosus</name>
    <name type="common">Orbweaver spider</name>
    <name type="synonym">Epeira ventricosa</name>
    <dbReference type="NCBI Taxonomy" id="182803"/>
    <lineage>
        <taxon>Eukaryota</taxon>
        <taxon>Metazoa</taxon>
        <taxon>Ecdysozoa</taxon>
        <taxon>Arthropoda</taxon>
        <taxon>Chelicerata</taxon>
        <taxon>Arachnida</taxon>
        <taxon>Araneae</taxon>
        <taxon>Araneomorphae</taxon>
        <taxon>Entelegynae</taxon>
        <taxon>Araneoidea</taxon>
        <taxon>Araneidae</taxon>
        <taxon>Araneus</taxon>
    </lineage>
</organism>
<name>A0A4Y2SFD2_ARAVE</name>
<gene>
    <name evidence="1" type="ORF">AVEN_229858_1</name>
</gene>
<dbReference type="Proteomes" id="UP000499080">
    <property type="component" value="Unassembled WGS sequence"/>
</dbReference>
<comment type="caution">
    <text evidence="1">The sequence shown here is derived from an EMBL/GenBank/DDBJ whole genome shotgun (WGS) entry which is preliminary data.</text>
</comment>
<evidence type="ECO:0000313" key="2">
    <source>
        <dbReference type="Proteomes" id="UP000499080"/>
    </source>
</evidence>